<dbReference type="RefSeq" id="WP_230730973.1">
    <property type="nucleotide sequence ID" value="NZ_JAJNDB010000001.1"/>
</dbReference>
<dbReference type="EMBL" id="JAJNDB010000001">
    <property type="protein sequence ID" value="MCD2193200.1"/>
    <property type="molecule type" value="Genomic_DNA"/>
</dbReference>
<keyword evidence="2" id="KW-1185">Reference proteome</keyword>
<gene>
    <name evidence="1" type="ORF">LQ327_07345</name>
</gene>
<evidence type="ECO:0008006" key="3">
    <source>
        <dbReference type="Google" id="ProtNLM"/>
    </source>
</evidence>
<proteinExistence type="predicted"/>
<evidence type="ECO:0000313" key="1">
    <source>
        <dbReference type="EMBL" id="MCD2193200.1"/>
    </source>
</evidence>
<dbReference type="InterPro" id="IPR054058">
    <property type="entry name" value="HTH_67"/>
</dbReference>
<evidence type="ECO:0000313" key="2">
    <source>
        <dbReference type="Proteomes" id="UP001199469"/>
    </source>
</evidence>
<organism evidence="1 2">
    <name type="scientific">Actinomycetospora endophytica</name>
    <dbReference type="NCBI Taxonomy" id="2291215"/>
    <lineage>
        <taxon>Bacteria</taxon>
        <taxon>Bacillati</taxon>
        <taxon>Actinomycetota</taxon>
        <taxon>Actinomycetes</taxon>
        <taxon>Pseudonocardiales</taxon>
        <taxon>Pseudonocardiaceae</taxon>
        <taxon>Actinomycetospora</taxon>
    </lineage>
</organism>
<dbReference type="Proteomes" id="UP001199469">
    <property type="component" value="Unassembled WGS sequence"/>
</dbReference>
<accession>A0ABS8P4L2</accession>
<sequence>MSDEPTPARRLRDAIEPIAMVHVHSEEAREQYAALGLARFAGYVLGRAGTLGLPPTPLVVASFGVFEPEMLSGIYESALTTATVPDVLAAKQAGAVRCLHRVLGEPGRDVEEVVTVLRGGLDRAPLLGKPLFAGLSALDWPGDAWGRLWHAANLLREFRGDAHLAALLGAGIGPIEANLLTEAHVGITTRDYTRTRSWAEADIQAALDDLLDRRLLVSRDGGAVLTERGAQLRHDIEDVTEAALDPVLEGMQHGLDRVVERCTGWSRALRDAGAFPDDDRKLRAG</sequence>
<reference evidence="1 2" key="1">
    <citation type="submission" date="2021-11" db="EMBL/GenBank/DDBJ databases">
        <title>Draft genome sequence of Actinomycetospora sp. SF1 isolated from the rhizosphere soil.</title>
        <authorList>
            <person name="Duangmal K."/>
            <person name="Chantavorakit T."/>
        </authorList>
    </citation>
    <scope>NUCLEOTIDE SEQUENCE [LARGE SCALE GENOMIC DNA]</scope>
    <source>
        <strain evidence="1 2">TBRC 5722</strain>
    </source>
</reference>
<protein>
    <recommendedName>
        <fullName evidence="3">SalK</fullName>
    </recommendedName>
</protein>
<comment type="caution">
    <text evidence="1">The sequence shown here is derived from an EMBL/GenBank/DDBJ whole genome shotgun (WGS) entry which is preliminary data.</text>
</comment>
<dbReference type="NCBIfam" id="NF047719">
    <property type="entry name" value="SCO6745_fam_HTH"/>
    <property type="match status" value="1"/>
</dbReference>
<name>A0ABS8P4L2_9PSEU</name>
<dbReference type="Pfam" id="PF21863">
    <property type="entry name" value="HTH_67"/>
    <property type="match status" value="1"/>
</dbReference>